<dbReference type="InterPro" id="IPR029052">
    <property type="entry name" value="Metallo-depent_PP-like"/>
</dbReference>
<dbReference type="InterPro" id="IPR004843">
    <property type="entry name" value="Calcineurin-like_PHP"/>
</dbReference>
<evidence type="ECO:0000259" key="2">
    <source>
        <dbReference type="Pfam" id="PF00149"/>
    </source>
</evidence>
<protein>
    <submittedName>
        <fullName evidence="4">PQQ-binding-like beta-propeller repeat protein</fullName>
    </submittedName>
</protein>
<dbReference type="InterPro" id="IPR011047">
    <property type="entry name" value="Quinoprotein_ADH-like_sf"/>
</dbReference>
<keyword evidence="1" id="KW-0732">Signal</keyword>
<dbReference type="SMART" id="SM00564">
    <property type="entry name" value="PQQ"/>
    <property type="match status" value="6"/>
</dbReference>
<sequence length="623" mass="68817">MKRFFLTLAALFCAAWSWAASASDTLTFAYISDTHVGSGSGADDLEACVADMNTLPEIRFVIHAGDVTEFGADSELELTKSILDHLKMPYYIVPGNHDVKWSESGGNTFNRLWGRSVFTFDAGGIRFIGTDSGPNMRMGMAQVPRESLVWMDSLVRATPKDMPIVYITHNPVEKSLSNWDHVYDILKQGNLVLTMGGHWHSNNFKTYDGIPAVIGRSSLASTPKFGGAGYNLVRIDTRTGEVAIYNRQAGGPTAEKPWCTFNLFTTADRSVPQSRPDYSINQQYPNVEVVWQFQDKADIGAGFATDGRRIFYATAPGVIKAVEAKSGKPVWEFPTGGRIYSFPYYADGRVVCASTDGNVYCLDAKKGKELWRYRTEKGIVACPLVHQDAVYIGSSCGKFYAIDLRTGREKWTYEGIKGFIEARPCADDRKVYIGSWGNEFYAFDLKTGALVWKWQNGGSRMYSAAANFPVEAYGKIFITTPERATRALDKETGREIWFSKAPNGRESQGLSLDGKTLYVKTMLTNELAGVDTQADTCLIRWRCPLPNDADMDLAPAEILSNGNAIFVPSSVGKVYAVAADGSRVLWARKLSNTVINHILPLSEDTVVVSTMDGIVACLKYTDR</sequence>
<evidence type="ECO:0000313" key="4">
    <source>
        <dbReference type="EMBL" id="HIT97654.1"/>
    </source>
</evidence>
<reference evidence="4" key="2">
    <citation type="journal article" date="2021" name="PeerJ">
        <title>Extensive microbial diversity within the chicken gut microbiome revealed by metagenomics and culture.</title>
        <authorList>
            <person name="Gilroy R."/>
            <person name="Ravi A."/>
            <person name="Getino M."/>
            <person name="Pursley I."/>
            <person name="Horton D.L."/>
            <person name="Alikhan N.F."/>
            <person name="Baker D."/>
            <person name="Gharbi K."/>
            <person name="Hall N."/>
            <person name="Watson M."/>
            <person name="Adriaenssens E.M."/>
            <person name="Foster-Nyarko E."/>
            <person name="Jarju S."/>
            <person name="Secka A."/>
            <person name="Antonio M."/>
            <person name="Oren A."/>
            <person name="Chaudhuri R.R."/>
            <person name="La Ragione R."/>
            <person name="Hildebrand F."/>
            <person name="Pallen M.J."/>
        </authorList>
    </citation>
    <scope>NUCLEOTIDE SEQUENCE</scope>
    <source>
        <strain evidence="4">1383</strain>
    </source>
</reference>
<dbReference type="Pfam" id="PF00149">
    <property type="entry name" value="Metallophos"/>
    <property type="match status" value="1"/>
</dbReference>
<dbReference type="SUPFAM" id="SSF50998">
    <property type="entry name" value="Quinoprotein alcohol dehydrogenase-like"/>
    <property type="match status" value="1"/>
</dbReference>
<feature type="signal peptide" evidence="1">
    <location>
        <begin position="1"/>
        <end position="22"/>
    </location>
</feature>
<dbReference type="SUPFAM" id="SSF56300">
    <property type="entry name" value="Metallo-dependent phosphatases"/>
    <property type="match status" value="1"/>
</dbReference>
<evidence type="ECO:0000313" key="5">
    <source>
        <dbReference type="Proteomes" id="UP000824161"/>
    </source>
</evidence>
<dbReference type="InterPro" id="IPR018391">
    <property type="entry name" value="PQQ_b-propeller_rpt"/>
</dbReference>
<feature type="domain" description="Pyrrolo-quinoline quinone repeat" evidence="3">
    <location>
        <begin position="288"/>
        <end position="413"/>
    </location>
</feature>
<accession>A0A9D1KTR5</accession>
<dbReference type="PANTHER" id="PTHR34512">
    <property type="entry name" value="CELL SURFACE PROTEIN"/>
    <property type="match status" value="1"/>
</dbReference>
<dbReference type="InterPro" id="IPR015943">
    <property type="entry name" value="WD40/YVTN_repeat-like_dom_sf"/>
</dbReference>
<dbReference type="Pfam" id="PF13360">
    <property type="entry name" value="PQQ_2"/>
    <property type="match status" value="1"/>
</dbReference>
<dbReference type="AlphaFoldDB" id="A0A9D1KTR5"/>
<dbReference type="Gene3D" id="2.130.10.10">
    <property type="entry name" value="YVTN repeat-like/Quinoprotein amine dehydrogenase"/>
    <property type="match status" value="1"/>
</dbReference>
<dbReference type="EMBL" id="DVLY01000054">
    <property type="protein sequence ID" value="HIT97654.1"/>
    <property type="molecule type" value="Genomic_DNA"/>
</dbReference>
<dbReference type="GO" id="GO:0016787">
    <property type="term" value="F:hydrolase activity"/>
    <property type="evidence" value="ECO:0007669"/>
    <property type="project" value="InterPro"/>
</dbReference>
<proteinExistence type="predicted"/>
<feature type="domain" description="Calcineurin-like phosphoesterase" evidence="2">
    <location>
        <begin position="27"/>
        <end position="201"/>
    </location>
</feature>
<comment type="caution">
    <text evidence="4">The sequence shown here is derived from an EMBL/GenBank/DDBJ whole genome shotgun (WGS) entry which is preliminary data.</text>
</comment>
<evidence type="ECO:0000259" key="3">
    <source>
        <dbReference type="Pfam" id="PF13360"/>
    </source>
</evidence>
<dbReference type="Proteomes" id="UP000824161">
    <property type="component" value="Unassembled WGS sequence"/>
</dbReference>
<organism evidence="4 5">
    <name type="scientific">Candidatus Merdimorpha stercoravium</name>
    <dbReference type="NCBI Taxonomy" id="2840863"/>
    <lineage>
        <taxon>Bacteria</taxon>
        <taxon>Pseudomonadati</taxon>
        <taxon>Bacteroidota</taxon>
        <taxon>Flavobacteriia</taxon>
        <taxon>Flavobacteriales</taxon>
        <taxon>Candidatus Merdimorpha</taxon>
    </lineage>
</organism>
<dbReference type="InterPro" id="IPR011044">
    <property type="entry name" value="Quino_amine_DH_bsu"/>
</dbReference>
<dbReference type="Gene3D" id="3.60.21.10">
    <property type="match status" value="1"/>
</dbReference>
<evidence type="ECO:0000256" key="1">
    <source>
        <dbReference type="SAM" id="SignalP"/>
    </source>
</evidence>
<name>A0A9D1KTR5_9FLAO</name>
<dbReference type="InterPro" id="IPR002372">
    <property type="entry name" value="PQQ_rpt_dom"/>
</dbReference>
<dbReference type="PANTHER" id="PTHR34512:SF30">
    <property type="entry name" value="OUTER MEMBRANE PROTEIN ASSEMBLY FACTOR BAMB"/>
    <property type="match status" value="1"/>
</dbReference>
<feature type="chain" id="PRO_5039129606" evidence="1">
    <location>
        <begin position="23"/>
        <end position="623"/>
    </location>
</feature>
<reference evidence="4" key="1">
    <citation type="submission" date="2020-10" db="EMBL/GenBank/DDBJ databases">
        <authorList>
            <person name="Gilroy R."/>
        </authorList>
    </citation>
    <scope>NUCLEOTIDE SEQUENCE</scope>
    <source>
        <strain evidence="4">1383</strain>
    </source>
</reference>
<dbReference type="SUPFAM" id="SSF50969">
    <property type="entry name" value="YVTN repeat-like/Quinoprotein amine dehydrogenase"/>
    <property type="match status" value="1"/>
</dbReference>
<gene>
    <name evidence="4" type="ORF">IAC44_02325</name>
</gene>